<sequence>MSAPLQPPPGLQAPPGAIRLVGLTLGYDRHPAVHHLDGTIPAGDMLAVVGPNGAGKSTLLKGLVGEIPCLDGAILRGVPRAALAYLPQADEIDRSFPISVLDLASMGLWRRAGAWRSLGRSRGTVLDALGAVGLAGFEGRAIGTLSGGQFQRVLFARLILQDAAVILLDEPFTGIDARTVDDLVGLIGRWHAQGRTVVAALHDFAQVRAHFPRTLLIAREPVAWGATASVLTPQNLARAARLSEAWDETAGVCERGHDHAPAQPDHGHGRSQGHDHAHDHAHGPVHAHDHASHRHGSAA</sequence>
<evidence type="ECO:0000256" key="3">
    <source>
        <dbReference type="ARBA" id="ARBA00022741"/>
    </source>
</evidence>
<feature type="region of interest" description="Disordered" evidence="7">
    <location>
        <begin position="255"/>
        <end position="299"/>
    </location>
</feature>
<dbReference type="InterPro" id="IPR017871">
    <property type="entry name" value="ABC_transporter-like_CS"/>
</dbReference>
<comment type="caution">
    <text evidence="9">The sequence shown here is derived from an EMBL/GenBank/DDBJ whole genome shotgun (WGS) entry which is preliminary data.</text>
</comment>
<keyword evidence="4 9" id="KW-0067">ATP-binding</keyword>
<dbReference type="InterPro" id="IPR050153">
    <property type="entry name" value="Metal_Ion_Import_ABC"/>
</dbReference>
<dbReference type="InterPro" id="IPR027417">
    <property type="entry name" value="P-loop_NTPase"/>
</dbReference>
<name>A0AA37HS07_9HYPH</name>
<accession>A0AA37HS07</accession>
<dbReference type="EMBL" id="BPQM01000120">
    <property type="protein sequence ID" value="GJD80944.1"/>
    <property type="molecule type" value="Genomic_DNA"/>
</dbReference>
<dbReference type="SMART" id="SM00382">
    <property type="entry name" value="AAA"/>
    <property type="match status" value="1"/>
</dbReference>
<evidence type="ECO:0000256" key="1">
    <source>
        <dbReference type="ARBA" id="ARBA00005417"/>
    </source>
</evidence>
<dbReference type="InterPro" id="IPR003593">
    <property type="entry name" value="AAA+_ATPase"/>
</dbReference>
<dbReference type="CDD" id="cd03235">
    <property type="entry name" value="ABC_Metallic_Cations"/>
    <property type="match status" value="1"/>
</dbReference>
<evidence type="ECO:0000313" key="9">
    <source>
        <dbReference type="EMBL" id="GJD80944.1"/>
    </source>
</evidence>
<dbReference type="PANTHER" id="PTHR42734">
    <property type="entry name" value="METAL TRANSPORT SYSTEM ATP-BINDING PROTEIN TM_0124-RELATED"/>
    <property type="match status" value="1"/>
</dbReference>
<dbReference type="GO" id="GO:0005524">
    <property type="term" value="F:ATP binding"/>
    <property type="evidence" value="ECO:0007669"/>
    <property type="project" value="UniProtKB-KW"/>
</dbReference>
<evidence type="ECO:0000259" key="8">
    <source>
        <dbReference type="PROSITE" id="PS50893"/>
    </source>
</evidence>
<keyword evidence="3" id="KW-0547">Nucleotide-binding</keyword>
<evidence type="ECO:0000256" key="4">
    <source>
        <dbReference type="ARBA" id="ARBA00022840"/>
    </source>
</evidence>
<protein>
    <submittedName>
        <fullName evidence="9">Vitamin B12 import ATP-binding protein BtuD</fullName>
    </submittedName>
</protein>
<comment type="similarity">
    <text evidence="1">Belongs to the ABC transporter superfamily.</text>
</comment>
<feature type="domain" description="ABC transporter" evidence="8">
    <location>
        <begin position="18"/>
        <end position="244"/>
    </location>
</feature>
<evidence type="ECO:0000256" key="5">
    <source>
        <dbReference type="ARBA" id="ARBA00022906"/>
    </source>
</evidence>
<dbReference type="AlphaFoldDB" id="A0AA37HS07"/>
<organism evidence="9 10">
    <name type="scientific">Methylobacterium gregans</name>
    <dbReference type="NCBI Taxonomy" id="374424"/>
    <lineage>
        <taxon>Bacteria</taxon>
        <taxon>Pseudomonadati</taxon>
        <taxon>Pseudomonadota</taxon>
        <taxon>Alphaproteobacteria</taxon>
        <taxon>Hyphomicrobiales</taxon>
        <taxon>Methylobacteriaceae</taxon>
        <taxon>Methylobacterium</taxon>
    </lineage>
</organism>
<reference evidence="9" key="2">
    <citation type="submission" date="2021-08" db="EMBL/GenBank/DDBJ databases">
        <authorList>
            <person name="Tani A."/>
            <person name="Ola A."/>
            <person name="Ogura Y."/>
            <person name="Katsura K."/>
            <person name="Hayashi T."/>
        </authorList>
    </citation>
    <scope>NUCLEOTIDE SEQUENCE</scope>
    <source>
        <strain evidence="9">NBRC 103626</strain>
    </source>
</reference>
<proteinExistence type="inferred from homology"/>
<keyword evidence="5" id="KW-0864">Zinc transport</keyword>
<dbReference type="PANTHER" id="PTHR42734:SF5">
    <property type="entry name" value="IRON TRANSPORT SYSTEM ATP-BINDING PROTEIN HI_0361-RELATED"/>
    <property type="match status" value="1"/>
</dbReference>
<dbReference type="InterPro" id="IPR003439">
    <property type="entry name" value="ABC_transporter-like_ATP-bd"/>
</dbReference>
<feature type="compositionally biased region" description="Basic and acidic residues" evidence="7">
    <location>
        <begin position="255"/>
        <end position="290"/>
    </location>
</feature>
<evidence type="ECO:0000256" key="6">
    <source>
        <dbReference type="ARBA" id="ARBA00023065"/>
    </source>
</evidence>
<keyword evidence="6" id="KW-0406">Ion transport</keyword>
<keyword evidence="10" id="KW-1185">Reference proteome</keyword>
<dbReference type="GO" id="GO:0006829">
    <property type="term" value="P:zinc ion transport"/>
    <property type="evidence" value="ECO:0007669"/>
    <property type="project" value="UniProtKB-KW"/>
</dbReference>
<dbReference type="Pfam" id="PF00005">
    <property type="entry name" value="ABC_tran"/>
    <property type="match status" value="1"/>
</dbReference>
<dbReference type="PROSITE" id="PS00211">
    <property type="entry name" value="ABC_TRANSPORTER_1"/>
    <property type="match status" value="1"/>
</dbReference>
<evidence type="ECO:0000313" key="10">
    <source>
        <dbReference type="Proteomes" id="UP001055108"/>
    </source>
</evidence>
<dbReference type="GO" id="GO:0016887">
    <property type="term" value="F:ATP hydrolysis activity"/>
    <property type="evidence" value="ECO:0007669"/>
    <property type="project" value="InterPro"/>
</dbReference>
<dbReference type="Gene3D" id="3.40.50.300">
    <property type="entry name" value="P-loop containing nucleotide triphosphate hydrolases"/>
    <property type="match status" value="1"/>
</dbReference>
<evidence type="ECO:0000256" key="2">
    <source>
        <dbReference type="ARBA" id="ARBA00022448"/>
    </source>
</evidence>
<gene>
    <name evidence="9" type="primary">btuD_12</name>
    <name evidence="9" type="ORF">NBEOAGPD_4188</name>
</gene>
<keyword evidence="5" id="KW-0862">Zinc</keyword>
<dbReference type="PROSITE" id="PS50893">
    <property type="entry name" value="ABC_TRANSPORTER_2"/>
    <property type="match status" value="1"/>
</dbReference>
<keyword evidence="2" id="KW-0813">Transport</keyword>
<dbReference type="Proteomes" id="UP001055108">
    <property type="component" value="Unassembled WGS sequence"/>
</dbReference>
<dbReference type="SUPFAM" id="SSF52540">
    <property type="entry name" value="P-loop containing nucleoside triphosphate hydrolases"/>
    <property type="match status" value="1"/>
</dbReference>
<evidence type="ECO:0000256" key="7">
    <source>
        <dbReference type="SAM" id="MobiDB-lite"/>
    </source>
</evidence>
<reference evidence="9" key="1">
    <citation type="journal article" date="2016" name="Front. Microbiol.">
        <title>Genome Sequence of the Piezophilic, Mesophilic Sulfate-Reducing Bacterium Desulfovibrio indicus J2T.</title>
        <authorList>
            <person name="Cao J."/>
            <person name="Maignien L."/>
            <person name="Shao Z."/>
            <person name="Alain K."/>
            <person name="Jebbar M."/>
        </authorList>
    </citation>
    <scope>NUCLEOTIDE SEQUENCE</scope>
    <source>
        <strain evidence="9">NBRC 103626</strain>
    </source>
</reference>
<dbReference type="RefSeq" id="WP_238305965.1">
    <property type="nucleotide sequence ID" value="NZ_BPQM01000120.1"/>
</dbReference>